<evidence type="ECO:0000256" key="4">
    <source>
        <dbReference type="ARBA" id="ARBA00023128"/>
    </source>
</evidence>
<keyword evidence="2" id="KW-0812">Transmembrane</keyword>
<gene>
    <name evidence="7" type="primary">MDM10</name>
    <name evidence="7" type="ORF">MARU1_000714</name>
</gene>
<dbReference type="AlphaFoldDB" id="A0AAJ6CLN5"/>
<dbReference type="GO" id="GO:0032865">
    <property type="term" value="C:ERMES complex"/>
    <property type="evidence" value="ECO:0007669"/>
    <property type="project" value="InterPro"/>
</dbReference>
<evidence type="ECO:0000256" key="1">
    <source>
        <dbReference type="ARBA" id="ARBA00022452"/>
    </source>
</evidence>
<evidence type="ECO:0000256" key="3">
    <source>
        <dbReference type="ARBA" id="ARBA00022787"/>
    </source>
</evidence>
<dbReference type="PANTHER" id="PTHR28035">
    <property type="entry name" value="MITOCHONDRIAL DISTRIBUTION AND MORPHOLOGY PROTEIN 10"/>
    <property type="match status" value="1"/>
</dbReference>
<dbReference type="GO" id="GO:1990456">
    <property type="term" value="P:mitochondrion-endoplasmic reticulum membrane tethering"/>
    <property type="evidence" value="ECO:0007669"/>
    <property type="project" value="TreeGrafter"/>
</dbReference>
<name>A0AAJ6CLN5_9BASI</name>
<evidence type="ECO:0000256" key="6">
    <source>
        <dbReference type="SAM" id="MobiDB-lite"/>
    </source>
</evidence>
<evidence type="ECO:0000313" key="7">
    <source>
        <dbReference type="EMBL" id="WFD14708.1"/>
    </source>
</evidence>
<dbReference type="GO" id="GO:0051654">
    <property type="term" value="P:establishment of mitochondrion localization"/>
    <property type="evidence" value="ECO:0007669"/>
    <property type="project" value="TreeGrafter"/>
</dbReference>
<feature type="compositionally biased region" description="Pro residues" evidence="6">
    <location>
        <begin position="81"/>
        <end position="91"/>
    </location>
</feature>
<accession>A0AAJ6CLN5</accession>
<dbReference type="InterPro" id="IPR027539">
    <property type="entry name" value="Mdm10"/>
</dbReference>
<sequence>MMGYLRADYIARVDDDLMIGTRFDLNAYSYQSDWTLGAEYILRRSPEEDTNEGPSSMRERVGVWVNPNSTSNVSLRDHELPPAPPPKPHQVPSPQSGKSDDPESDATALSATEPSASTSMFLGLLKARLSMSGVEIKYLSDTQG</sequence>
<feature type="region of interest" description="Disordered" evidence="6">
    <location>
        <begin position="46"/>
        <end position="115"/>
    </location>
</feature>
<dbReference type="Pfam" id="PF12519">
    <property type="entry name" value="MDM10"/>
    <property type="match status" value="1"/>
</dbReference>
<evidence type="ECO:0000256" key="5">
    <source>
        <dbReference type="ARBA" id="ARBA00023136"/>
    </source>
</evidence>
<dbReference type="GO" id="GO:0045040">
    <property type="term" value="P:protein insertion into mitochondrial outer membrane"/>
    <property type="evidence" value="ECO:0007669"/>
    <property type="project" value="TreeGrafter"/>
</dbReference>
<dbReference type="Proteomes" id="UP001217582">
    <property type="component" value="Chromosome 1"/>
</dbReference>
<evidence type="ECO:0000313" key="8">
    <source>
        <dbReference type="Proteomes" id="UP001217582"/>
    </source>
</evidence>
<keyword evidence="1" id="KW-1134">Transmembrane beta strand</keyword>
<keyword evidence="8" id="KW-1185">Reference proteome</keyword>
<reference evidence="7 8" key="1">
    <citation type="submission" date="2023-03" db="EMBL/GenBank/DDBJ databases">
        <title>Mating type loci evolution in Malassezia.</title>
        <authorList>
            <person name="Coelho M.A."/>
        </authorList>
    </citation>
    <scope>NUCLEOTIDE SEQUENCE [LARGE SCALE GENOMIC DNA]</scope>
    <source>
        <strain evidence="7 8">CBS 13387</strain>
    </source>
</reference>
<organism evidence="7 8">
    <name type="scientific">Malassezia arunalokei</name>
    <dbReference type="NCBI Taxonomy" id="1514897"/>
    <lineage>
        <taxon>Eukaryota</taxon>
        <taxon>Fungi</taxon>
        <taxon>Dikarya</taxon>
        <taxon>Basidiomycota</taxon>
        <taxon>Ustilaginomycotina</taxon>
        <taxon>Malasseziomycetes</taxon>
        <taxon>Malasseziales</taxon>
        <taxon>Malasseziaceae</taxon>
        <taxon>Malassezia</taxon>
    </lineage>
</organism>
<keyword evidence="5" id="KW-0472">Membrane</keyword>
<dbReference type="GO" id="GO:0015914">
    <property type="term" value="P:phospholipid transport"/>
    <property type="evidence" value="ECO:0007669"/>
    <property type="project" value="TreeGrafter"/>
</dbReference>
<dbReference type="PANTHER" id="PTHR28035:SF1">
    <property type="entry name" value="MITOCHONDRIAL DISTRIBUTION AND MORPHOLOGY PROTEIN 10"/>
    <property type="match status" value="1"/>
</dbReference>
<keyword evidence="4" id="KW-0496">Mitochondrion</keyword>
<keyword evidence="3" id="KW-1000">Mitochondrion outer membrane</keyword>
<protein>
    <submittedName>
        <fullName evidence="7">Mitochondrial distribution and morphology protein 10</fullName>
    </submittedName>
</protein>
<dbReference type="EMBL" id="CP119916">
    <property type="protein sequence ID" value="WFD14708.1"/>
    <property type="molecule type" value="Genomic_DNA"/>
</dbReference>
<dbReference type="GO" id="GO:0070096">
    <property type="term" value="P:mitochondrial outer membrane translocase complex assembly"/>
    <property type="evidence" value="ECO:0007669"/>
    <property type="project" value="TreeGrafter"/>
</dbReference>
<dbReference type="GO" id="GO:0001401">
    <property type="term" value="C:SAM complex"/>
    <property type="evidence" value="ECO:0007669"/>
    <property type="project" value="TreeGrafter"/>
</dbReference>
<evidence type="ECO:0000256" key="2">
    <source>
        <dbReference type="ARBA" id="ARBA00022692"/>
    </source>
</evidence>
<proteinExistence type="predicted"/>